<dbReference type="RefSeq" id="WP_184071433.1">
    <property type="nucleotide sequence ID" value="NZ_JACHNZ010000050.1"/>
</dbReference>
<comment type="similarity">
    <text evidence="2 9">Belongs to the trans-sulfuration enzymes family.</text>
</comment>
<evidence type="ECO:0000256" key="9">
    <source>
        <dbReference type="RuleBase" id="RU362118"/>
    </source>
</evidence>
<comment type="cofactor">
    <cofactor evidence="1 9">
        <name>pyridoxal 5'-phosphate</name>
        <dbReference type="ChEBI" id="CHEBI:597326"/>
    </cofactor>
</comment>
<comment type="pathway">
    <text evidence="5">Amino-acid biosynthesis; L-methionine biosynthesis via de novo pathway; L-homocysteine from L-cystathionine: step 1/1.</text>
</comment>
<evidence type="ECO:0000256" key="8">
    <source>
        <dbReference type="PIRSR" id="PIRSR001434-2"/>
    </source>
</evidence>
<dbReference type="AlphaFoldDB" id="A0A7W7B424"/>
<evidence type="ECO:0000256" key="4">
    <source>
        <dbReference type="ARBA" id="ARBA00023239"/>
    </source>
</evidence>
<reference evidence="10 11" key="1">
    <citation type="submission" date="2020-08" db="EMBL/GenBank/DDBJ databases">
        <title>Genomic Encyclopedia of Type Strains, Phase IV (KMG-IV): sequencing the most valuable type-strain genomes for metagenomic binning, comparative biology and taxonomic classification.</title>
        <authorList>
            <person name="Goeker M."/>
        </authorList>
    </citation>
    <scope>NUCLEOTIDE SEQUENCE [LARGE SCALE GENOMIC DNA]</scope>
    <source>
        <strain evidence="10 11">DSM 17328</strain>
    </source>
</reference>
<evidence type="ECO:0000256" key="2">
    <source>
        <dbReference type="ARBA" id="ARBA00009077"/>
    </source>
</evidence>
<name>A0A7W7B424_9SPHN</name>
<dbReference type="PANTHER" id="PTHR43500">
    <property type="entry name" value="CYSTATHIONINE BETA-LYASE-RELATED"/>
    <property type="match status" value="1"/>
</dbReference>
<proteinExistence type="inferred from homology"/>
<evidence type="ECO:0000313" key="10">
    <source>
        <dbReference type="EMBL" id="MBB4633641.1"/>
    </source>
</evidence>
<keyword evidence="3 8" id="KW-0663">Pyridoxal phosphate</keyword>
<dbReference type="NCBIfam" id="TIGR01324">
    <property type="entry name" value="cysta_beta_ly_B"/>
    <property type="match status" value="1"/>
</dbReference>
<dbReference type="Gene3D" id="3.90.1150.10">
    <property type="entry name" value="Aspartate Aminotransferase, domain 1"/>
    <property type="match status" value="1"/>
</dbReference>
<dbReference type="GO" id="GO:0019450">
    <property type="term" value="P:L-cysteine catabolic process to pyruvate"/>
    <property type="evidence" value="ECO:0007669"/>
    <property type="project" value="TreeGrafter"/>
</dbReference>
<dbReference type="InterPro" id="IPR054542">
    <property type="entry name" value="Cys_met_metab_PP"/>
</dbReference>
<organism evidence="10 11">
    <name type="scientific">Sphingosinicella soli</name>
    <dbReference type="NCBI Taxonomy" id="333708"/>
    <lineage>
        <taxon>Bacteria</taxon>
        <taxon>Pseudomonadati</taxon>
        <taxon>Pseudomonadota</taxon>
        <taxon>Alphaproteobacteria</taxon>
        <taxon>Sphingomonadales</taxon>
        <taxon>Sphingosinicellaceae</taxon>
        <taxon>Sphingosinicella</taxon>
    </lineage>
</organism>
<dbReference type="PANTHER" id="PTHR43500:SF1">
    <property type="entry name" value="CYSTATHIONINE BETA-LYASE-RELATED"/>
    <property type="match status" value="1"/>
</dbReference>
<accession>A0A7W7B424</accession>
<sequence>MSAGEDAPATKLVHAGRRPEWTHGVVNPPVYRASTCLFETLDAYEAASRNPDAGLYYGRRGTPTQWSLAEALTEMEPGAAGTHLFPSGVAAIAAALIASTSTGDHVLMADNVYEPTRAMAKAILARSGIETEFYNPLICADIAALIRPNTRVIYLESPGSLTFEVQDVPAIAALARARGVLTILDNTWATPLLFPAIRRGVDLSVQSLTKYVVGHSDAMMGSVTAAPDAWPTFRNTALRLGQTAAPDDSALALRGLRTLAVRMERHGKTALALAEVLSNHPAVDRVICPALPGDPGHALWKRDFSGYASLFAIVLKPGDRKALAACVDGLRHFGMGFSFGGYESLVLPVQPLRTATRWQTDGPMLRIHCGLEDAQDLIADMNAGLDRYLS</sequence>
<dbReference type="SUPFAM" id="SSF53383">
    <property type="entry name" value="PLP-dependent transferases"/>
    <property type="match status" value="1"/>
</dbReference>
<dbReference type="InterPro" id="IPR000277">
    <property type="entry name" value="Cys/Met-Metab_PyrdxlP-dep_enz"/>
</dbReference>
<evidence type="ECO:0000256" key="6">
    <source>
        <dbReference type="ARBA" id="ARBA00047517"/>
    </source>
</evidence>
<dbReference type="EC" id="4.4.1.8" evidence="10"/>
<comment type="caution">
    <text evidence="10">The sequence shown here is derived from an EMBL/GenBank/DDBJ whole genome shotgun (WGS) entry which is preliminary data.</text>
</comment>
<dbReference type="Gene3D" id="3.40.640.10">
    <property type="entry name" value="Type I PLP-dependent aspartate aminotransferase-like (Major domain)"/>
    <property type="match status" value="1"/>
</dbReference>
<evidence type="ECO:0000256" key="3">
    <source>
        <dbReference type="ARBA" id="ARBA00022898"/>
    </source>
</evidence>
<keyword evidence="4 10" id="KW-0456">Lyase</keyword>
<dbReference type="InterPro" id="IPR015424">
    <property type="entry name" value="PyrdxlP-dep_Trfase"/>
</dbReference>
<evidence type="ECO:0000313" key="11">
    <source>
        <dbReference type="Proteomes" id="UP000566324"/>
    </source>
</evidence>
<dbReference type="PIRSF" id="PIRSF001434">
    <property type="entry name" value="CGS"/>
    <property type="match status" value="1"/>
</dbReference>
<dbReference type="PROSITE" id="PS00868">
    <property type="entry name" value="CYS_MET_METAB_PP"/>
    <property type="match status" value="1"/>
</dbReference>
<evidence type="ECO:0000256" key="1">
    <source>
        <dbReference type="ARBA" id="ARBA00001933"/>
    </source>
</evidence>
<dbReference type="Pfam" id="PF01053">
    <property type="entry name" value="Cys_Met_Meta_PP"/>
    <property type="match status" value="1"/>
</dbReference>
<comment type="catalytic activity">
    <reaction evidence="7">
        <text>an S-substituted L-cysteine + H2O = a thiol + pyruvate + NH4(+)</text>
        <dbReference type="Rhea" id="RHEA:18121"/>
        <dbReference type="ChEBI" id="CHEBI:15361"/>
        <dbReference type="ChEBI" id="CHEBI:15377"/>
        <dbReference type="ChEBI" id="CHEBI:28938"/>
        <dbReference type="ChEBI" id="CHEBI:29256"/>
        <dbReference type="ChEBI" id="CHEBI:58717"/>
        <dbReference type="EC" id="4.4.1.13"/>
    </reaction>
</comment>
<dbReference type="EMBL" id="JACHNZ010000050">
    <property type="protein sequence ID" value="MBB4633641.1"/>
    <property type="molecule type" value="Genomic_DNA"/>
</dbReference>
<dbReference type="InterPro" id="IPR015422">
    <property type="entry name" value="PyrdxlP-dep_Trfase_small"/>
</dbReference>
<dbReference type="GO" id="GO:0019346">
    <property type="term" value="P:transsulfuration"/>
    <property type="evidence" value="ECO:0007669"/>
    <property type="project" value="InterPro"/>
</dbReference>
<evidence type="ECO:0000256" key="7">
    <source>
        <dbReference type="ARBA" id="ARBA00047625"/>
    </source>
</evidence>
<dbReference type="GO" id="GO:0047804">
    <property type="term" value="F:cysteine-S-conjugate beta-lyase activity"/>
    <property type="evidence" value="ECO:0007669"/>
    <property type="project" value="UniProtKB-EC"/>
</dbReference>
<gene>
    <name evidence="10" type="ORF">GGQ98_003289</name>
</gene>
<dbReference type="InterPro" id="IPR015421">
    <property type="entry name" value="PyrdxlP-dep_Trfase_major"/>
</dbReference>
<dbReference type="GO" id="GO:0030170">
    <property type="term" value="F:pyridoxal phosphate binding"/>
    <property type="evidence" value="ECO:0007669"/>
    <property type="project" value="InterPro"/>
</dbReference>
<dbReference type="InterPro" id="IPR006233">
    <property type="entry name" value="Cys_b_lyase_bac"/>
</dbReference>
<protein>
    <submittedName>
        <fullName evidence="10">Cystathionine beta-lyase</fullName>
        <ecNumber evidence="10">4.4.1.8</ecNumber>
    </submittedName>
</protein>
<feature type="modified residue" description="N6-(pyridoxal phosphate)lysine" evidence="8">
    <location>
        <position position="210"/>
    </location>
</feature>
<evidence type="ECO:0000256" key="5">
    <source>
        <dbReference type="ARBA" id="ARBA00046315"/>
    </source>
</evidence>
<comment type="catalytic activity">
    <reaction evidence="6">
        <text>L,L-cystathionine + H2O = L-homocysteine + pyruvate + NH4(+)</text>
        <dbReference type="Rhea" id="RHEA:13965"/>
        <dbReference type="ChEBI" id="CHEBI:15361"/>
        <dbReference type="ChEBI" id="CHEBI:15377"/>
        <dbReference type="ChEBI" id="CHEBI:28938"/>
        <dbReference type="ChEBI" id="CHEBI:58161"/>
        <dbReference type="ChEBI" id="CHEBI:58199"/>
    </reaction>
</comment>
<dbReference type="Proteomes" id="UP000566324">
    <property type="component" value="Unassembled WGS sequence"/>
</dbReference>
<dbReference type="FunFam" id="3.40.640.10:FF:000046">
    <property type="entry name" value="Cystathionine gamma-lyase"/>
    <property type="match status" value="1"/>
</dbReference>
<keyword evidence="11" id="KW-1185">Reference proteome</keyword>